<evidence type="ECO:0000256" key="14">
    <source>
        <dbReference type="ARBA" id="ARBA00023224"/>
    </source>
</evidence>
<dbReference type="GO" id="GO:0030194">
    <property type="term" value="P:positive regulation of blood coagulation"/>
    <property type="evidence" value="ECO:0007669"/>
    <property type="project" value="TreeGrafter"/>
</dbReference>
<feature type="transmembrane region" description="Helical" evidence="19">
    <location>
        <begin position="131"/>
        <end position="151"/>
    </location>
</feature>
<evidence type="ECO:0000256" key="17">
    <source>
        <dbReference type="RuleBase" id="RU000688"/>
    </source>
</evidence>
<evidence type="ECO:0000256" key="10">
    <source>
        <dbReference type="ARBA" id="ARBA00023136"/>
    </source>
</evidence>
<dbReference type="GO" id="GO:0005886">
    <property type="term" value="C:plasma membrane"/>
    <property type="evidence" value="ECO:0007669"/>
    <property type="project" value="UniProtKB-SubCell"/>
</dbReference>
<evidence type="ECO:0000256" key="3">
    <source>
        <dbReference type="ARBA" id="ARBA00022475"/>
    </source>
</evidence>
<evidence type="ECO:0000256" key="6">
    <source>
        <dbReference type="ARBA" id="ARBA00022729"/>
    </source>
</evidence>
<keyword evidence="22" id="KW-1185">Reference proteome</keyword>
<dbReference type="Proteomes" id="UP000053872">
    <property type="component" value="Unassembled WGS sequence"/>
</dbReference>
<feature type="domain" description="G-protein coupled receptors family 1 profile" evidence="20">
    <location>
        <begin position="142"/>
        <end position="395"/>
    </location>
</feature>
<evidence type="ECO:0000313" key="22">
    <source>
        <dbReference type="Proteomes" id="UP000053872"/>
    </source>
</evidence>
<dbReference type="PROSITE" id="PS00237">
    <property type="entry name" value="G_PROTEIN_RECEP_F1_1"/>
    <property type="match status" value="1"/>
</dbReference>
<organism evidence="21 22">
    <name type="scientific">Columba livia</name>
    <name type="common">Rock dove</name>
    <dbReference type="NCBI Taxonomy" id="8932"/>
    <lineage>
        <taxon>Eukaryota</taxon>
        <taxon>Metazoa</taxon>
        <taxon>Chordata</taxon>
        <taxon>Craniata</taxon>
        <taxon>Vertebrata</taxon>
        <taxon>Euteleostomi</taxon>
        <taxon>Archelosauria</taxon>
        <taxon>Archosauria</taxon>
        <taxon>Dinosauria</taxon>
        <taxon>Saurischia</taxon>
        <taxon>Theropoda</taxon>
        <taxon>Coelurosauria</taxon>
        <taxon>Aves</taxon>
        <taxon>Neognathae</taxon>
        <taxon>Neoaves</taxon>
        <taxon>Columbimorphae</taxon>
        <taxon>Columbiformes</taxon>
        <taxon>Columbidae</taxon>
        <taxon>Columba</taxon>
    </lineage>
</organism>
<dbReference type="OrthoDB" id="8881832at2759"/>
<dbReference type="InterPro" id="IPR000935">
    <property type="entry name" value="Thrmbn_rcpt"/>
</dbReference>
<protein>
    <recommendedName>
        <fullName evidence="2">Proteinase-activated receptor 1</fullName>
    </recommendedName>
    <alternativeName>
        <fullName evidence="15">Thrombin receptor</fullName>
    </alternativeName>
</protein>
<keyword evidence="3" id="KW-1003">Cell membrane</keyword>
<dbReference type="AlphaFoldDB" id="A0A2I0M192"/>
<evidence type="ECO:0000259" key="20">
    <source>
        <dbReference type="PROSITE" id="PS50262"/>
    </source>
</evidence>
<keyword evidence="7 19" id="KW-1133">Transmembrane helix</keyword>
<comment type="subcellular location">
    <subcellularLocation>
        <location evidence="1">Cell membrane</location>
        <topology evidence="1">Multi-pass membrane protein</topology>
    </subcellularLocation>
</comment>
<dbReference type="CDD" id="cd15369">
    <property type="entry name" value="7tmA_PAR1"/>
    <property type="match status" value="1"/>
</dbReference>
<sequence>MLIRRPDLSVCTLNQEWTLLLCVANTILAFLPERCFQSPYYVSICSLILLFSYFSASPYNGSLPRIRSFVISSVSDQDDLIPTEGDTENYLEVGSGATNRTGLFQREQRTVSVQTARYLTSPWLTRFVPSVYTLVFVLSLPLNITAILVFLKKMKIEKPAVVYMLNLALADVLFVSVLPFKIAYHFSGNDWVFGPQMCRFITAAFYCNMYCSIMLMTSISFDRFLAVVYPMQSLGWRTLTRASLICFIIWLVAISGVIPFLIREQTMEIPKLNITTCHDVLRESELHGYYLHFFSIFSSVFFVVPFIISSVCYVCIIRCLSSSTIVAKQNKKTRALLLCVAVFTVFVICFGPTNVLLLTHYIHFSYDNSLEYLYFAYLLCVCISSFSCCIDPFIYYYASSQYQRQLFSLFNCKKTFDPNSSNSSGQSMSTTSRRGTCSTTVNNSVYRKLLAMH</sequence>
<feature type="transmembrane region" description="Helical" evidence="19">
    <location>
        <begin position="12"/>
        <end position="31"/>
    </location>
</feature>
<evidence type="ECO:0000256" key="5">
    <source>
        <dbReference type="ARBA" id="ARBA00022696"/>
    </source>
</evidence>
<keyword evidence="6" id="KW-0732">Signal</keyword>
<comment type="similarity">
    <text evidence="17">Belongs to the G-protein coupled receptor 1 family.</text>
</comment>
<dbReference type="SUPFAM" id="SSF81321">
    <property type="entry name" value="Family A G protein-coupled receptor-like"/>
    <property type="match status" value="1"/>
</dbReference>
<dbReference type="EMBL" id="AKCR02000050">
    <property type="protein sequence ID" value="PKK23444.1"/>
    <property type="molecule type" value="Genomic_DNA"/>
</dbReference>
<dbReference type="PANTHER" id="PTHR24232:SF20">
    <property type="entry name" value="PROTEINASE-ACTIVATED RECEPTOR 1"/>
    <property type="match status" value="1"/>
</dbReference>
<evidence type="ECO:0000256" key="18">
    <source>
        <dbReference type="SAM" id="MobiDB-lite"/>
    </source>
</evidence>
<feature type="transmembrane region" description="Helical" evidence="19">
    <location>
        <begin position="38"/>
        <end position="56"/>
    </location>
</feature>
<dbReference type="PANTHER" id="PTHR24232">
    <property type="entry name" value="G-PROTEIN COUPLED RECEPTOR"/>
    <property type="match status" value="1"/>
</dbReference>
<dbReference type="PROSITE" id="PS50262">
    <property type="entry name" value="G_PROTEIN_RECEP_F1_2"/>
    <property type="match status" value="1"/>
</dbReference>
<name>A0A2I0M192_COLLI</name>
<evidence type="ECO:0000256" key="1">
    <source>
        <dbReference type="ARBA" id="ARBA00004651"/>
    </source>
</evidence>
<comment type="caution">
    <text evidence="21">The sequence shown here is derived from an EMBL/GenBank/DDBJ whole genome shotgun (WGS) entry which is preliminary data.</text>
</comment>
<dbReference type="STRING" id="8932.A0A2I0M192"/>
<dbReference type="InParanoid" id="A0A2I0M192"/>
<dbReference type="InterPro" id="IPR000276">
    <property type="entry name" value="GPCR_Rhodpsn"/>
</dbReference>
<evidence type="ECO:0000256" key="11">
    <source>
        <dbReference type="ARBA" id="ARBA00023157"/>
    </source>
</evidence>
<feature type="transmembrane region" description="Helical" evidence="19">
    <location>
        <begin position="336"/>
        <end position="362"/>
    </location>
</feature>
<dbReference type="GO" id="GO:0007596">
    <property type="term" value="P:blood coagulation"/>
    <property type="evidence" value="ECO:0007669"/>
    <property type="project" value="UniProtKB-KW"/>
</dbReference>
<evidence type="ECO:0000256" key="15">
    <source>
        <dbReference type="ARBA" id="ARBA00031780"/>
    </source>
</evidence>
<evidence type="ECO:0000256" key="12">
    <source>
        <dbReference type="ARBA" id="ARBA00023170"/>
    </source>
</evidence>
<gene>
    <name evidence="21" type="primary">F2R</name>
    <name evidence="21" type="ORF">A306_00009868</name>
</gene>
<evidence type="ECO:0000313" key="21">
    <source>
        <dbReference type="EMBL" id="PKK23444.1"/>
    </source>
</evidence>
<keyword evidence="13" id="KW-0325">Glycoprotein</keyword>
<dbReference type="PRINTS" id="PR01428">
    <property type="entry name" value="PROTEASEAR"/>
</dbReference>
<evidence type="ECO:0000256" key="8">
    <source>
        <dbReference type="ARBA" id="ARBA00023040"/>
    </source>
</evidence>
<feature type="transmembrane region" description="Helical" evidence="19">
    <location>
        <begin position="374"/>
        <end position="398"/>
    </location>
</feature>
<keyword evidence="8 17" id="KW-0297">G-protein coupled receptor</keyword>
<evidence type="ECO:0000256" key="19">
    <source>
        <dbReference type="SAM" id="Phobius"/>
    </source>
</evidence>
<dbReference type="InterPro" id="IPR003912">
    <property type="entry name" value="Protea_act_rcpt"/>
</dbReference>
<accession>A0A2I0M192</accession>
<keyword evidence="11 16" id="KW-1015">Disulfide bond</keyword>
<proteinExistence type="inferred from homology"/>
<feature type="transmembrane region" description="Helical" evidence="19">
    <location>
        <begin position="242"/>
        <end position="262"/>
    </location>
</feature>
<keyword evidence="14 17" id="KW-0807">Transducer</keyword>
<dbReference type="Pfam" id="PF00001">
    <property type="entry name" value="7tm_1"/>
    <property type="match status" value="1"/>
</dbReference>
<feature type="region of interest" description="Disordered" evidence="18">
    <location>
        <begin position="418"/>
        <end position="438"/>
    </location>
</feature>
<keyword evidence="9" id="KW-0094">Blood coagulation</keyword>
<keyword evidence="12 17" id="KW-0675">Receptor</keyword>
<keyword evidence="5" id="KW-0356">Hemostasis</keyword>
<feature type="transmembrane region" description="Helical" evidence="19">
    <location>
        <begin position="289"/>
        <end position="316"/>
    </location>
</feature>
<dbReference type="GO" id="GO:0035025">
    <property type="term" value="P:positive regulation of Rho protein signal transduction"/>
    <property type="evidence" value="ECO:0007669"/>
    <property type="project" value="TreeGrafter"/>
</dbReference>
<evidence type="ECO:0000256" key="4">
    <source>
        <dbReference type="ARBA" id="ARBA00022692"/>
    </source>
</evidence>
<evidence type="ECO:0000256" key="16">
    <source>
        <dbReference type="PIRSR" id="PIRSR603912-52"/>
    </source>
</evidence>
<evidence type="ECO:0000256" key="7">
    <source>
        <dbReference type="ARBA" id="ARBA00022989"/>
    </source>
</evidence>
<reference evidence="21 22" key="1">
    <citation type="journal article" date="2013" name="Science">
        <title>Genomic diversity and evolution of the head crest in the rock pigeon.</title>
        <authorList>
            <person name="Shapiro M.D."/>
            <person name="Kronenberg Z."/>
            <person name="Li C."/>
            <person name="Domyan E.T."/>
            <person name="Pan H."/>
            <person name="Campbell M."/>
            <person name="Tan H."/>
            <person name="Huff C.D."/>
            <person name="Hu H."/>
            <person name="Vickrey A.I."/>
            <person name="Nielsen S.C."/>
            <person name="Stringham S.A."/>
            <person name="Hu H."/>
            <person name="Willerslev E."/>
            <person name="Gilbert M.T."/>
            <person name="Yandell M."/>
            <person name="Zhang G."/>
            <person name="Wang J."/>
        </authorList>
    </citation>
    <scope>NUCLEOTIDE SEQUENCE [LARGE SCALE GENOMIC DNA]</scope>
    <source>
        <tissue evidence="21">Blood</tissue>
    </source>
</reference>
<dbReference type="GO" id="GO:0015057">
    <property type="term" value="F:thrombin-activated receptor activity"/>
    <property type="evidence" value="ECO:0007669"/>
    <property type="project" value="InterPro"/>
</dbReference>
<keyword evidence="4 17" id="KW-0812">Transmembrane</keyword>
<dbReference type="PRINTS" id="PR00908">
    <property type="entry name" value="THROMBINR"/>
</dbReference>
<dbReference type="KEGG" id="clv:102096136"/>
<dbReference type="PRINTS" id="PR00237">
    <property type="entry name" value="GPCRRHODOPSN"/>
</dbReference>
<evidence type="ECO:0000256" key="2">
    <source>
        <dbReference type="ARBA" id="ARBA00019705"/>
    </source>
</evidence>
<feature type="transmembrane region" description="Helical" evidence="19">
    <location>
        <begin position="200"/>
        <end position="221"/>
    </location>
</feature>
<dbReference type="FunFam" id="1.20.1070.10:FF:000040">
    <property type="entry name" value="Coagulation factor 2 (thrombin) receptor"/>
    <property type="match status" value="1"/>
</dbReference>
<feature type="disulfide bond" evidence="16">
    <location>
        <begin position="198"/>
        <end position="277"/>
    </location>
</feature>
<keyword evidence="10 19" id="KW-0472">Membrane</keyword>
<dbReference type="InterPro" id="IPR017452">
    <property type="entry name" value="GPCR_Rhodpsn_7TM"/>
</dbReference>
<feature type="transmembrane region" description="Helical" evidence="19">
    <location>
        <begin position="160"/>
        <end position="180"/>
    </location>
</feature>
<dbReference type="GO" id="GO:0007200">
    <property type="term" value="P:phospholipase C-activating G protein-coupled receptor signaling pathway"/>
    <property type="evidence" value="ECO:0007669"/>
    <property type="project" value="TreeGrafter"/>
</dbReference>
<dbReference type="Gene3D" id="1.20.1070.10">
    <property type="entry name" value="Rhodopsin 7-helix transmembrane proteins"/>
    <property type="match status" value="1"/>
</dbReference>
<evidence type="ECO:0000256" key="13">
    <source>
        <dbReference type="ARBA" id="ARBA00023180"/>
    </source>
</evidence>
<feature type="compositionally biased region" description="Low complexity" evidence="18">
    <location>
        <begin position="419"/>
        <end position="438"/>
    </location>
</feature>
<evidence type="ECO:0000256" key="9">
    <source>
        <dbReference type="ARBA" id="ARBA00023084"/>
    </source>
</evidence>